<evidence type="ECO:0000313" key="10">
    <source>
        <dbReference type="Proteomes" id="UP001247754"/>
    </source>
</evidence>
<organism evidence="9 10">
    <name type="scientific">Ruixingdingia sedimenti</name>
    <dbReference type="NCBI Taxonomy" id="3073604"/>
    <lineage>
        <taxon>Bacteria</taxon>
        <taxon>Pseudomonadati</taxon>
        <taxon>Pseudomonadota</taxon>
        <taxon>Alphaproteobacteria</taxon>
        <taxon>Rhodobacterales</taxon>
        <taxon>Paracoccaceae</taxon>
        <taxon>Ruixingdingia</taxon>
    </lineage>
</organism>
<keyword evidence="4" id="KW-0274">FAD</keyword>
<name>A0ABU1F7V8_9RHOB</name>
<dbReference type="SUPFAM" id="SSF51905">
    <property type="entry name" value="FAD/NAD(P)-binding domain"/>
    <property type="match status" value="1"/>
</dbReference>
<proteinExistence type="inferred from homology"/>
<keyword evidence="3" id="KW-0285">Flavoprotein</keyword>
<dbReference type="EMBL" id="JAVKPH010000006">
    <property type="protein sequence ID" value="MDR5652532.1"/>
    <property type="molecule type" value="Genomic_DNA"/>
</dbReference>
<dbReference type="InterPro" id="IPR023753">
    <property type="entry name" value="FAD/NAD-binding_dom"/>
</dbReference>
<gene>
    <name evidence="9" type="ORF">RGD00_07950</name>
</gene>
<evidence type="ECO:0000256" key="2">
    <source>
        <dbReference type="ARBA" id="ARBA00018719"/>
    </source>
</evidence>
<evidence type="ECO:0000256" key="3">
    <source>
        <dbReference type="ARBA" id="ARBA00022630"/>
    </source>
</evidence>
<comment type="caution">
    <text evidence="9">The sequence shown here is derived from an EMBL/GenBank/DDBJ whole genome shotgun (WGS) entry which is preliminary data.</text>
</comment>
<keyword evidence="7" id="KW-0676">Redox-active center</keyword>
<sequence length="302" mass="30331">MGGSFDMFVIGGGVAGMAAAEAAAAAGLRVALAEANMFGGLVLNVNHLSPGPAGMPASGSDLSAEMMMRLSDLGVELLFEPVSALRPGADGRVELDTASGPRRARHAVLASGARNRRLGVPGEETFAHRGLSYCADCDGPLFRGKPVMVVGGGDSALQEALVLADFCPVVHLVHRGTAFTARPDLVAAVAAAPAIRVRFGAEVAALGGDDVLTTVRLRENGAEVAEPCAGVFPFVGLVPNADLLPAAALDDAGAVAVDAQMETRIPGVLAVGAVRAGYGGMLTDALADGRAAAARVVARCAG</sequence>
<dbReference type="PANTHER" id="PTHR48105">
    <property type="entry name" value="THIOREDOXIN REDUCTASE 1-RELATED-RELATED"/>
    <property type="match status" value="1"/>
</dbReference>
<keyword evidence="10" id="KW-1185">Reference proteome</keyword>
<evidence type="ECO:0000256" key="5">
    <source>
        <dbReference type="ARBA" id="ARBA00023002"/>
    </source>
</evidence>
<dbReference type="PRINTS" id="PR00469">
    <property type="entry name" value="PNDRDTASEII"/>
</dbReference>
<evidence type="ECO:0000313" key="9">
    <source>
        <dbReference type="EMBL" id="MDR5652532.1"/>
    </source>
</evidence>
<dbReference type="PROSITE" id="PS00573">
    <property type="entry name" value="PYRIDINE_REDOX_2"/>
    <property type="match status" value="1"/>
</dbReference>
<dbReference type="PRINTS" id="PR00368">
    <property type="entry name" value="FADPNR"/>
</dbReference>
<accession>A0ABU1F7V8</accession>
<keyword evidence="5" id="KW-0560">Oxidoreductase</keyword>
<keyword evidence="6" id="KW-1015">Disulfide bond</keyword>
<evidence type="ECO:0000256" key="1">
    <source>
        <dbReference type="ARBA" id="ARBA00009333"/>
    </source>
</evidence>
<dbReference type="Gene3D" id="3.50.50.60">
    <property type="entry name" value="FAD/NAD(P)-binding domain"/>
    <property type="match status" value="2"/>
</dbReference>
<protein>
    <recommendedName>
        <fullName evidence="2">Thioredoxin reductase</fullName>
    </recommendedName>
</protein>
<dbReference type="InterPro" id="IPR036188">
    <property type="entry name" value="FAD/NAD-bd_sf"/>
</dbReference>
<dbReference type="RefSeq" id="WP_310456776.1">
    <property type="nucleotide sequence ID" value="NZ_JAVKPH010000006.1"/>
</dbReference>
<evidence type="ECO:0000256" key="7">
    <source>
        <dbReference type="ARBA" id="ARBA00023284"/>
    </source>
</evidence>
<evidence type="ECO:0000256" key="6">
    <source>
        <dbReference type="ARBA" id="ARBA00023157"/>
    </source>
</evidence>
<dbReference type="Proteomes" id="UP001247754">
    <property type="component" value="Unassembled WGS sequence"/>
</dbReference>
<dbReference type="Pfam" id="PF07992">
    <property type="entry name" value="Pyr_redox_2"/>
    <property type="match status" value="1"/>
</dbReference>
<reference evidence="9 10" key="1">
    <citation type="submission" date="2023-09" db="EMBL/GenBank/DDBJ databases">
        <title>Xinfangfangia sedmenti sp. nov., isolated the sedment.</title>
        <authorList>
            <person name="Xu L."/>
        </authorList>
    </citation>
    <scope>NUCLEOTIDE SEQUENCE [LARGE SCALE GENOMIC DNA]</scope>
    <source>
        <strain evidence="9 10">LG-4</strain>
    </source>
</reference>
<comment type="similarity">
    <text evidence="1">Belongs to the class-II pyridine nucleotide-disulfide oxidoreductase family.</text>
</comment>
<evidence type="ECO:0000256" key="4">
    <source>
        <dbReference type="ARBA" id="ARBA00022827"/>
    </source>
</evidence>
<dbReference type="InterPro" id="IPR008255">
    <property type="entry name" value="Pyr_nucl-diS_OxRdtase_2_AS"/>
</dbReference>
<feature type="domain" description="FAD/NAD(P)-binding" evidence="8">
    <location>
        <begin position="5"/>
        <end position="277"/>
    </location>
</feature>
<dbReference type="InterPro" id="IPR050097">
    <property type="entry name" value="Ferredoxin-NADP_redctase_2"/>
</dbReference>
<evidence type="ECO:0000259" key="8">
    <source>
        <dbReference type="Pfam" id="PF07992"/>
    </source>
</evidence>